<dbReference type="Gene3D" id="3.90.950.10">
    <property type="match status" value="1"/>
</dbReference>
<comment type="function">
    <text evidence="10">Pyrophosphatase that catalyzes the hydrolysis of nucleoside triphosphates to their monophosphate derivatives, with a high preference for the non-canonical purine nucleotides XTP (xanthosine triphosphate), dITP (deoxyinosine triphosphate) and ITP. Seems to function as a house-cleaning enzyme that removes non-canonical purine nucleotides from the nucleotide pool, thus preventing their incorporation into DNA/RNA and avoiding chromosomal lesions.</text>
</comment>
<comment type="similarity">
    <text evidence="1 10 11">Belongs to the HAM1 NTPase family.</text>
</comment>
<comment type="subunit">
    <text evidence="2 10">Homodimer.</text>
</comment>
<comment type="catalytic activity">
    <reaction evidence="9 10">
        <text>XTP + H2O = XMP + diphosphate + H(+)</text>
        <dbReference type="Rhea" id="RHEA:28610"/>
        <dbReference type="ChEBI" id="CHEBI:15377"/>
        <dbReference type="ChEBI" id="CHEBI:15378"/>
        <dbReference type="ChEBI" id="CHEBI:33019"/>
        <dbReference type="ChEBI" id="CHEBI:57464"/>
        <dbReference type="ChEBI" id="CHEBI:61314"/>
        <dbReference type="EC" id="3.6.1.66"/>
    </reaction>
</comment>
<feature type="binding site" evidence="10">
    <location>
        <begin position="7"/>
        <end position="12"/>
    </location>
    <ligand>
        <name>substrate</name>
    </ligand>
</feature>
<evidence type="ECO:0000256" key="4">
    <source>
        <dbReference type="ARBA" id="ARBA00022741"/>
    </source>
</evidence>
<evidence type="ECO:0000256" key="1">
    <source>
        <dbReference type="ARBA" id="ARBA00008023"/>
    </source>
</evidence>
<evidence type="ECO:0000256" key="9">
    <source>
        <dbReference type="ARBA" id="ARBA00052017"/>
    </source>
</evidence>
<keyword evidence="3 10" id="KW-0479">Metal-binding</keyword>
<dbReference type="GO" id="GO:0009117">
    <property type="term" value="P:nucleotide metabolic process"/>
    <property type="evidence" value="ECO:0007669"/>
    <property type="project" value="UniProtKB-KW"/>
</dbReference>
<comment type="catalytic activity">
    <reaction evidence="10">
        <text>ITP + H2O = IMP + diphosphate + H(+)</text>
        <dbReference type="Rhea" id="RHEA:29399"/>
        <dbReference type="ChEBI" id="CHEBI:15377"/>
        <dbReference type="ChEBI" id="CHEBI:15378"/>
        <dbReference type="ChEBI" id="CHEBI:33019"/>
        <dbReference type="ChEBI" id="CHEBI:58053"/>
        <dbReference type="ChEBI" id="CHEBI:61402"/>
        <dbReference type="EC" id="3.6.1.66"/>
    </reaction>
</comment>
<dbReference type="FunFam" id="3.90.950.10:FF:000001">
    <property type="entry name" value="dITP/XTP pyrophosphatase"/>
    <property type="match status" value="1"/>
</dbReference>
<dbReference type="InterPro" id="IPR002637">
    <property type="entry name" value="RdgB/HAM1"/>
</dbReference>
<evidence type="ECO:0000256" key="5">
    <source>
        <dbReference type="ARBA" id="ARBA00022801"/>
    </source>
</evidence>
<proteinExistence type="inferred from homology"/>
<evidence type="ECO:0000256" key="10">
    <source>
        <dbReference type="HAMAP-Rule" id="MF_01405"/>
    </source>
</evidence>
<dbReference type="Pfam" id="PF01725">
    <property type="entry name" value="Ham1p_like"/>
    <property type="match status" value="1"/>
</dbReference>
<evidence type="ECO:0000256" key="6">
    <source>
        <dbReference type="ARBA" id="ARBA00022842"/>
    </source>
</evidence>
<feature type="binding site" evidence="10">
    <location>
        <position position="169"/>
    </location>
    <ligand>
        <name>substrate</name>
    </ligand>
</feature>
<name>A0A410JRQ4_ORNRH</name>
<evidence type="ECO:0000256" key="3">
    <source>
        <dbReference type="ARBA" id="ARBA00022723"/>
    </source>
</evidence>
<evidence type="ECO:0000256" key="8">
    <source>
        <dbReference type="ARBA" id="ARBA00051875"/>
    </source>
</evidence>
<evidence type="ECO:0000313" key="13">
    <source>
        <dbReference type="Proteomes" id="UP000287701"/>
    </source>
</evidence>
<comment type="cofactor">
    <cofactor evidence="10">
        <name>Mg(2+)</name>
        <dbReference type="ChEBI" id="CHEBI:18420"/>
    </cofactor>
    <text evidence="10">Binds 1 Mg(2+) ion per subunit.</text>
</comment>
<keyword evidence="6 10" id="KW-0460">Magnesium</keyword>
<dbReference type="OrthoDB" id="9807456at2"/>
<feature type="binding site" evidence="10">
    <location>
        <position position="38"/>
    </location>
    <ligand>
        <name>Mg(2+)</name>
        <dbReference type="ChEBI" id="CHEBI:18420"/>
    </ligand>
</feature>
<dbReference type="GO" id="GO:0017111">
    <property type="term" value="F:ribonucleoside triphosphate phosphatase activity"/>
    <property type="evidence" value="ECO:0007669"/>
    <property type="project" value="InterPro"/>
</dbReference>
<dbReference type="GO" id="GO:0036220">
    <property type="term" value="F:ITP diphosphatase activity"/>
    <property type="evidence" value="ECO:0007669"/>
    <property type="project" value="UniProtKB-UniRule"/>
</dbReference>
<dbReference type="SUPFAM" id="SSF52972">
    <property type="entry name" value="ITPase-like"/>
    <property type="match status" value="1"/>
</dbReference>
<dbReference type="GO" id="GO:0035870">
    <property type="term" value="F:dITP diphosphatase activity"/>
    <property type="evidence" value="ECO:0007669"/>
    <property type="project" value="UniProtKB-UniRule"/>
</dbReference>
<dbReference type="PANTHER" id="PTHR11067:SF9">
    <property type="entry name" value="INOSINE TRIPHOSPHATE PYROPHOSPHATASE"/>
    <property type="match status" value="1"/>
</dbReference>
<protein>
    <recommendedName>
        <fullName evidence="10">dITP/XTP pyrophosphatase</fullName>
        <ecNumber evidence="10">3.6.1.66</ecNumber>
    </recommendedName>
    <alternativeName>
        <fullName evidence="10">Non-canonical purine NTP pyrophosphatase</fullName>
    </alternativeName>
    <alternativeName>
        <fullName evidence="10">Non-standard purine NTP pyrophosphatase</fullName>
    </alternativeName>
    <alternativeName>
        <fullName evidence="10">Nucleoside-triphosphate diphosphatase</fullName>
    </alternativeName>
    <alternativeName>
        <fullName evidence="10">Nucleoside-triphosphate pyrophosphatase</fullName>
        <shortName evidence="10">NTPase</shortName>
    </alternativeName>
</protein>
<sequence length="190" mass="21030">MKLVFATHNQHKVEEVQKMLPDFEILSLTDIGFHDEIEETGKTFEENACIKAETIHNATGLNVFSDDSGITIEALGGAPGIYSARYAGTGNDKDNVDKVLSQMQGETNRKAAFVCVICLLINNEKKIFKGIVNGEVLHQIQGENGFGYDPIFKPENQNFSMAQISPEEKNKISHRAIAIGELKNYLLNLS</sequence>
<evidence type="ECO:0000313" key="12">
    <source>
        <dbReference type="EMBL" id="QAR30806.1"/>
    </source>
</evidence>
<dbReference type="EMBL" id="CP035107">
    <property type="protein sequence ID" value="QAR30806.1"/>
    <property type="molecule type" value="Genomic_DNA"/>
</dbReference>
<feature type="active site" description="Proton acceptor" evidence="10">
    <location>
        <position position="67"/>
    </location>
</feature>
<comment type="catalytic activity">
    <reaction evidence="8 10">
        <text>dITP + H2O = dIMP + diphosphate + H(+)</text>
        <dbReference type="Rhea" id="RHEA:28342"/>
        <dbReference type="ChEBI" id="CHEBI:15377"/>
        <dbReference type="ChEBI" id="CHEBI:15378"/>
        <dbReference type="ChEBI" id="CHEBI:33019"/>
        <dbReference type="ChEBI" id="CHEBI:61194"/>
        <dbReference type="ChEBI" id="CHEBI:61382"/>
        <dbReference type="EC" id="3.6.1.66"/>
    </reaction>
</comment>
<dbReference type="NCBIfam" id="TIGR00042">
    <property type="entry name" value="RdgB/HAM1 family non-canonical purine NTP pyrophosphatase"/>
    <property type="match status" value="1"/>
</dbReference>
<accession>A0A410JRQ4</accession>
<keyword evidence="5 10" id="KW-0378">Hydrolase</keyword>
<gene>
    <name evidence="12" type="primary">rdgB</name>
    <name evidence="12" type="ORF">EQP59_05385</name>
</gene>
<keyword evidence="4 10" id="KW-0547">Nucleotide-binding</keyword>
<feature type="binding site" evidence="10">
    <location>
        <position position="68"/>
    </location>
    <ligand>
        <name>substrate</name>
    </ligand>
</feature>
<feature type="binding site" evidence="10">
    <location>
        <begin position="146"/>
        <end position="149"/>
    </location>
    <ligand>
        <name>substrate</name>
    </ligand>
</feature>
<dbReference type="GO" id="GO:0046872">
    <property type="term" value="F:metal ion binding"/>
    <property type="evidence" value="ECO:0007669"/>
    <property type="project" value="UniProtKB-KW"/>
</dbReference>
<dbReference type="EC" id="3.6.1.66" evidence="10"/>
<dbReference type="GO" id="GO:0009146">
    <property type="term" value="P:purine nucleoside triphosphate catabolic process"/>
    <property type="evidence" value="ECO:0007669"/>
    <property type="project" value="UniProtKB-UniRule"/>
</dbReference>
<dbReference type="Proteomes" id="UP000287701">
    <property type="component" value="Chromosome"/>
</dbReference>
<evidence type="ECO:0000256" key="11">
    <source>
        <dbReference type="RuleBase" id="RU003781"/>
    </source>
</evidence>
<dbReference type="HAMAP" id="MF_01405">
    <property type="entry name" value="Non_canon_purine_NTPase"/>
    <property type="match status" value="1"/>
</dbReference>
<dbReference type="GO" id="GO:0005829">
    <property type="term" value="C:cytosol"/>
    <property type="evidence" value="ECO:0007669"/>
    <property type="project" value="TreeGrafter"/>
</dbReference>
<reference evidence="12 13" key="1">
    <citation type="submission" date="2019-01" db="EMBL/GenBank/DDBJ databases">
        <title>Whole Genome of Ornithobacterium rhinotracheale FARPER-174b.</title>
        <authorList>
            <person name="Tataje-Lavanda L.A."/>
            <person name="Montalvan A."/>
            <person name="Montesinos R."/>
            <person name="Zimic M."/>
            <person name="Fernandez-Sanchez M."/>
            <person name="Fernandez-Diaz M."/>
        </authorList>
    </citation>
    <scope>NUCLEOTIDE SEQUENCE [LARGE SCALE GENOMIC DNA]</scope>
    <source>
        <strain evidence="12 13">FARPER-174b</strain>
    </source>
</reference>
<feature type="binding site" evidence="10">
    <location>
        <position position="67"/>
    </location>
    <ligand>
        <name>Mg(2+)</name>
        <dbReference type="ChEBI" id="CHEBI:18420"/>
    </ligand>
</feature>
<dbReference type="GO" id="GO:0000166">
    <property type="term" value="F:nucleotide binding"/>
    <property type="evidence" value="ECO:0007669"/>
    <property type="project" value="UniProtKB-KW"/>
</dbReference>
<evidence type="ECO:0000256" key="2">
    <source>
        <dbReference type="ARBA" id="ARBA00011738"/>
    </source>
</evidence>
<dbReference type="PANTHER" id="PTHR11067">
    <property type="entry name" value="INOSINE TRIPHOSPHATE PYROPHOSPHATASE/HAM1 PROTEIN"/>
    <property type="match status" value="1"/>
</dbReference>
<dbReference type="InterPro" id="IPR029001">
    <property type="entry name" value="ITPase-like_fam"/>
</dbReference>
<dbReference type="RefSeq" id="WP_128501280.1">
    <property type="nucleotide sequence ID" value="NZ_CP035107.1"/>
</dbReference>
<evidence type="ECO:0000256" key="7">
    <source>
        <dbReference type="ARBA" id="ARBA00023080"/>
    </source>
</evidence>
<dbReference type="AlphaFoldDB" id="A0A410JRQ4"/>
<keyword evidence="7 10" id="KW-0546">Nucleotide metabolism</keyword>
<dbReference type="GO" id="GO:0036222">
    <property type="term" value="F:XTP diphosphatase activity"/>
    <property type="evidence" value="ECO:0007669"/>
    <property type="project" value="UniProtKB-UniRule"/>
</dbReference>
<dbReference type="InterPro" id="IPR020922">
    <property type="entry name" value="dITP/XTP_pyrophosphatase"/>
</dbReference>
<feature type="binding site" evidence="10">
    <location>
        <begin position="174"/>
        <end position="175"/>
    </location>
    <ligand>
        <name>substrate</name>
    </ligand>
</feature>
<organism evidence="12 13">
    <name type="scientific">Ornithobacterium rhinotracheale</name>
    <dbReference type="NCBI Taxonomy" id="28251"/>
    <lineage>
        <taxon>Bacteria</taxon>
        <taxon>Pseudomonadati</taxon>
        <taxon>Bacteroidota</taxon>
        <taxon>Flavobacteriia</taxon>
        <taxon>Flavobacteriales</taxon>
        <taxon>Weeksellaceae</taxon>
        <taxon>Ornithobacterium</taxon>
    </lineage>
</organism>
<dbReference type="CDD" id="cd00515">
    <property type="entry name" value="HAM1"/>
    <property type="match status" value="1"/>
</dbReference>